<keyword evidence="1" id="KW-0732">Signal</keyword>
<dbReference type="AlphaFoldDB" id="A0A4S3PZT0"/>
<proteinExistence type="predicted"/>
<evidence type="ECO:0000313" key="2">
    <source>
        <dbReference type="EMBL" id="THE15490.1"/>
    </source>
</evidence>
<feature type="chain" id="PRO_5020693586" description="Lipoprotein" evidence="1">
    <location>
        <begin position="26"/>
        <end position="207"/>
    </location>
</feature>
<keyword evidence="3" id="KW-1185">Reference proteome</keyword>
<evidence type="ECO:0008006" key="4">
    <source>
        <dbReference type="Google" id="ProtNLM"/>
    </source>
</evidence>
<evidence type="ECO:0000256" key="1">
    <source>
        <dbReference type="SAM" id="SignalP"/>
    </source>
</evidence>
<dbReference type="EMBL" id="SLUB01000001">
    <property type="protein sequence ID" value="THE15490.1"/>
    <property type="molecule type" value="Genomic_DNA"/>
</dbReference>
<evidence type="ECO:0000313" key="3">
    <source>
        <dbReference type="Proteomes" id="UP000306477"/>
    </source>
</evidence>
<name>A0A4S3PZT0_9BACI</name>
<protein>
    <recommendedName>
        <fullName evidence="4">Lipoprotein</fullName>
    </recommendedName>
</protein>
<dbReference type="RefSeq" id="WP_136377805.1">
    <property type="nucleotide sequence ID" value="NZ_SLUB01000001.1"/>
</dbReference>
<comment type="caution">
    <text evidence="2">The sequence shown here is derived from an EMBL/GenBank/DDBJ whole genome shotgun (WGS) entry which is preliminary data.</text>
</comment>
<dbReference type="PROSITE" id="PS51257">
    <property type="entry name" value="PROKAR_LIPOPROTEIN"/>
    <property type="match status" value="1"/>
</dbReference>
<dbReference type="Proteomes" id="UP000306477">
    <property type="component" value="Unassembled WGS sequence"/>
</dbReference>
<feature type="signal peptide" evidence="1">
    <location>
        <begin position="1"/>
        <end position="25"/>
    </location>
</feature>
<sequence>MRRALKNFICVLVLLTLFACSTEYATENPKDGVLTPVKQNERNTQIISSLGFDTLLMYDLELKNEDIKMIHLWIEHYKNGEKQEDLLKGATGTSEKMTVAASKLDFKIDDSTTYSRWTYSVADGTAISTLESLPIELYKENLGMGQTWVDDTIKLEAEKPFTLALIARYDGNGVRIGLEDEVIINTIKDSDEVFVVKAMISKKEEYQ</sequence>
<dbReference type="OrthoDB" id="2831712at2"/>
<organism evidence="2 3">
    <name type="scientific">Bacillus timonensis</name>
    <dbReference type="NCBI Taxonomy" id="1033734"/>
    <lineage>
        <taxon>Bacteria</taxon>
        <taxon>Bacillati</taxon>
        <taxon>Bacillota</taxon>
        <taxon>Bacilli</taxon>
        <taxon>Bacillales</taxon>
        <taxon>Bacillaceae</taxon>
        <taxon>Bacillus</taxon>
    </lineage>
</organism>
<accession>A0A4S3PZT0</accession>
<gene>
    <name evidence="2" type="ORF">E1I69_01145</name>
</gene>
<reference evidence="2 3" key="1">
    <citation type="journal article" date="2019" name="Indoor Air">
        <title>Impacts of indoor surface finishes on bacterial viability.</title>
        <authorList>
            <person name="Hu J."/>
            <person name="Maamar S.B."/>
            <person name="Glawe A.J."/>
            <person name="Gottel N."/>
            <person name="Gilbert J.A."/>
            <person name="Hartmann E.M."/>
        </authorList>
    </citation>
    <scope>NUCLEOTIDE SEQUENCE [LARGE SCALE GENOMIC DNA]</scope>
    <source>
        <strain evidence="2 3">AF060A6</strain>
    </source>
</reference>